<dbReference type="Gramene" id="PNT70430">
    <property type="protein sequence ID" value="PNT70430"/>
    <property type="gene ID" value="BRADI_2g11692v3"/>
</dbReference>
<evidence type="ECO:0000313" key="3">
    <source>
        <dbReference type="EnsemblPlants" id="PNT70430"/>
    </source>
</evidence>
<feature type="transmembrane region" description="Helical" evidence="1">
    <location>
        <begin position="40"/>
        <end position="61"/>
    </location>
</feature>
<reference evidence="2 3" key="1">
    <citation type="journal article" date="2010" name="Nature">
        <title>Genome sequencing and analysis of the model grass Brachypodium distachyon.</title>
        <authorList>
            <consortium name="International Brachypodium Initiative"/>
        </authorList>
    </citation>
    <scope>NUCLEOTIDE SEQUENCE [LARGE SCALE GENOMIC DNA]</scope>
    <source>
        <strain evidence="2 3">Bd21</strain>
    </source>
</reference>
<accession>A0A2K2D823</accession>
<dbReference type="EMBL" id="CM000881">
    <property type="protein sequence ID" value="PNT70430.1"/>
    <property type="molecule type" value="Genomic_DNA"/>
</dbReference>
<dbReference type="EnsemblPlants" id="PNT70430">
    <property type="protein sequence ID" value="PNT70430"/>
    <property type="gene ID" value="BRADI_2g11692v3"/>
</dbReference>
<sequence length="88" mass="9897">MMSTMLLVVLPSSSQLLLFVMILFMVRIHSSVYMSWLHVILGVNYSLLDVFCGLTIVFCGLNVRVKWPNVLETGCIFGSIFGSDFQCN</sequence>
<dbReference type="InParanoid" id="A0A2K2D823"/>
<reference evidence="3" key="3">
    <citation type="submission" date="2018-08" db="UniProtKB">
        <authorList>
            <consortium name="EnsemblPlants"/>
        </authorList>
    </citation>
    <scope>IDENTIFICATION</scope>
    <source>
        <strain evidence="3">cv. Bd21</strain>
    </source>
</reference>
<evidence type="ECO:0000313" key="4">
    <source>
        <dbReference type="Proteomes" id="UP000008810"/>
    </source>
</evidence>
<keyword evidence="4" id="KW-1185">Reference proteome</keyword>
<proteinExistence type="predicted"/>
<keyword evidence="1" id="KW-0472">Membrane</keyword>
<organism evidence="2">
    <name type="scientific">Brachypodium distachyon</name>
    <name type="common">Purple false brome</name>
    <name type="synonym">Trachynia distachya</name>
    <dbReference type="NCBI Taxonomy" id="15368"/>
    <lineage>
        <taxon>Eukaryota</taxon>
        <taxon>Viridiplantae</taxon>
        <taxon>Streptophyta</taxon>
        <taxon>Embryophyta</taxon>
        <taxon>Tracheophyta</taxon>
        <taxon>Spermatophyta</taxon>
        <taxon>Magnoliopsida</taxon>
        <taxon>Liliopsida</taxon>
        <taxon>Poales</taxon>
        <taxon>Poaceae</taxon>
        <taxon>BOP clade</taxon>
        <taxon>Pooideae</taxon>
        <taxon>Stipodae</taxon>
        <taxon>Brachypodieae</taxon>
        <taxon>Brachypodium</taxon>
    </lineage>
</organism>
<evidence type="ECO:0000313" key="2">
    <source>
        <dbReference type="EMBL" id="PNT70430.1"/>
    </source>
</evidence>
<keyword evidence="1" id="KW-0812">Transmembrane</keyword>
<protein>
    <submittedName>
        <fullName evidence="2 3">Uncharacterized protein</fullName>
    </submittedName>
</protein>
<reference evidence="2" key="2">
    <citation type="submission" date="2017-06" db="EMBL/GenBank/DDBJ databases">
        <title>WGS assembly of Brachypodium distachyon.</title>
        <authorList>
            <consortium name="The International Brachypodium Initiative"/>
            <person name="Lucas S."/>
            <person name="Harmon-Smith M."/>
            <person name="Lail K."/>
            <person name="Tice H."/>
            <person name="Grimwood J."/>
            <person name="Bruce D."/>
            <person name="Barry K."/>
            <person name="Shu S."/>
            <person name="Lindquist E."/>
            <person name="Wang M."/>
            <person name="Pitluck S."/>
            <person name="Vogel J.P."/>
            <person name="Garvin D.F."/>
            <person name="Mockler T.C."/>
            <person name="Schmutz J."/>
            <person name="Rokhsar D."/>
            <person name="Bevan M.W."/>
        </authorList>
    </citation>
    <scope>NUCLEOTIDE SEQUENCE</scope>
    <source>
        <strain evidence="2">Bd21</strain>
    </source>
</reference>
<dbReference type="Proteomes" id="UP000008810">
    <property type="component" value="Chromosome 2"/>
</dbReference>
<dbReference type="AlphaFoldDB" id="A0A2K2D823"/>
<evidence type="ECO:0000256" key="1">
    <source>
        <dbReference type="SAM" id="Phobius"/>
    </source>
</evidence>
<name>A0A2K2D823_BRADI</name>
<gene>
    <name evidence="2" type="ORF">BRADI_2g11692v3</name>
</gene>
<keyword evidence="1" id="KW-1133">Transmembrane helix</keyword>